<gene>
    <name evidence="23" type="ORF">Cgig2_008708</name>
</gene>
<evidence type="ECO:0000256" key="7">
    <source>
        <dbReference type="ARBA" id="ARBA00022729"/>
    </source>
</evidence>
<evidence type="ECO:0000313" key="24">
    <source>
        <dbReference type="Proteomes" id="UP001153076"/>
    </source>
</evidence>
<dbReference type="CDD" id="cd00028">
    <property type="entry name" value="B_lectin"/>
    <property type="match status" value="1"/>
</dbReference>
<evidence type="ECO:0000256" key="18">
    <source>
        <dbReference type="ARBA" id="ARBA00048679"/>
    </source>
</evidence>
<dbReference type="GO" id="GO:0005524">
    <property type="term" value="F:ATP binding"/>
    <property type="evidence" value="ECO:0007669"/>
    <property type="project" value="UniProtKB-KW"/>
</dbReference>
<accession>A0A9Q1JP60</accession>
<evidence type="ECO:0000256" key="14">
    <source>
        <dbReference type="ARBA" id="ARBA00023157"/>
    </source>
</evidence>
<dbReference type="SUPFAM" id="SSF51110">
    <property type="entry name" value="alpha-D-mannose-specific plant lectins"/>
    <property type="match status" value="1"/>
</dbReference>
<keyword evidence="7" id="KW-0732">Signal</keyword>
<evidence type="ECO:0000256" key="12">
    <source>
        <dbReference type="ARBA" id="ARBA00022989"/>
    </source>
</evidence>
<dbReference type="PIRSF" id="PIRSF000641">
    <property type="entry name" value="SRK"/>
    <property type="match status" value="1"/>
</dbReference>
<dbReference type="InterPro" id="IPR036426">
    <property type="entry name" value="Bulb-type_lectin_dom_sf"/>
</dbReference>
<evidence type="ECO:0000256" key="3">
    <source>
        <dbReference type="ARBA" id="ARBA00022527"/>
    </source>
</evidence>
<dbReference type="InterPro" id="IPR011009">
    <property type="entry name" value="Kinase-like_dom_sf"/>
</dbReference>
<evidence type="ECO:0000256" key="20">
    <source>
        <dbReference type="SAM" id="Phobius"/>
    </source>
</evidence>
<evidence type="ECO:0000256" key="8">
    <source>
        <dbReference type="ARBA" id="ARBA00022734"/>
    </source>
</evidence>
<dbReference type="Gene3D" id="2.90.10.10">
    <property type="entry name" value="Bulb-type lectin domain"/>
    <property type="match status" value="1"/>
</dbReference>
<feature type="transmembrane region" description="Helical" evidence="20">
    <location>
        <begin position="491"/>
        <end position="513"/>
    </location>
</feature>
<evidence type="ECO:0000256" key="9">
    <source>
        <dbReference type="ARBA" id="ARBA00022741"/>
    </source>
</evidence>
<evidence type="ECO:0000256" key="13">
    <source>
        <dbReference type="ARBA" id="ARBA00023136"/>
    </source>
</evidence>
<keyword evidence="16" id="KW-0325">Glycoprotein</keyword>
<comment type="similarity">
    <text evidence="19">Belongs to the protein kinase superfamily. Ser/Thr protein kinase family.</text>
</comment>
<comment type="catalytic activity">
    <reaction evidence="18 19">
        <text>L-seryl-[protein] + ATP = O-phospho-L-seryl-[protein] + ADP + H(+)</text>
        <dbReference type="Rhea" id="RHEA:17989"/>
        <dbReference type="Rhea" id="RHEA-COMP:9863"/>
        <dbReference type="Rhea" id="RHEA-COMP:11604"/>
        <dbReference type="ChEBI" id="CHEBI:15378"/>
        <dbReference type="ChEBI" id="CHEBI:29999"/>
        <dbReference type="ChEBI" id="CHEBI:30616"/>
        <dbReference type="ChEBI" id="CHEBI:83421"/>
        <dbReference type="ChEBI" id="CHEBI:456216"/>
        <dbReference type="EC" id="2.7.11.1"/>
    </reaction>
</comment>
<keyword evidence="3 19" id="KW-0723">Serine/threonine-protein kinase</keyword>
<dbReference type="GO" id="GO:0004674">
    <property type="term" value="F:protein serine/threonine kinase activity"/>
    <property type="evidence" value="ECO:0007669"/>
    <property type="project" value="UniProtKB-KW"/>
</dbReference>
<dbReference type="PROSITE" id="PS50011">
    <property type="entry name" value="PROTEIN_KINASE_DOM"/>
    <property type="match status" value="1"/>
</dbReference>
<dbReference type="SMART" id="SM00220">
    <property type="entry name" value="S_TKc"/>
    <property type="match status" value="1"/>
</dbReference>
<keyword evidence="12 20" id="KW-1133">Transmembrane helix</keyword>
<dbReference type="AlphaFoldDB" id="A0A9Q1JP60"/>
<keyword evidence="8" id="KW-0430">Lectin</keyword>
<dbReference type="Gene3D" id="3.30.200.20">
    <property type="entry name" value="Phosphorylase Kinase, domain 1"/>
    <property type="match status" value="1"/>
</dbReference>
<dbReference type="InterPro" id="IPR000719">
    <property type="entry name" value="Prot_kinase_dom"/>
</dbReference>
<keyword evidence="11 19" id="KW-0067">ATP-binding</keyword>
<dbReference type="FunFam" id="3.30.200.20:FF:000330">
    <property type="entry name" value="G-type lectin S-receptor-like serine/threonine-protein kinase At4g03230"/>
    <property type="match status" value="1"/>
</dbReference>
<dbReference type="InterPro" id="IPR001245">
    <property type="entry name" value="Ser-Thr/Tyr_kinase_cat_dom"/>
</dbReference>
<keyword evidence="2" id="KW-1003">Cell membrane</keyword>
<comment type="subcellular location">
    <subcellularLocation>
        <location evidence="1">Cell membrane</location>
        <topology evidence="1">Single-pass type I membrane protein</topology>
    </subcellularLocation>
</comment>
<organism evidence="23 24">
    <name type="scientific">Carnegiea gigantea</name>
    <dbReference type="NCBI Taxonomy" id="171969"/>
    <lineage>
        <taxon>Eukaryota</taxon>
        <taxon>Viridiplantae</taxon>
        <taxon>Streptophyta</taxon>
        <taxon>Embryophyta</taxon>
        <taxon>Tracheophyta</taxon>
        <taxon>Spermatophyta</taxon>
        <taxon>Magnoliopsida</taxon>
        <taxon>eudicotyledons</taxon>
        <taxon>Gunneridae</taxon>
        <taxon>Pentapetalae</taxon>
        <taxon>Caryophyllales</taxon>
        <taxon>Cactineae</taxon>
        <taxon>Cactaceae</taxon>
        <taxon>Cactoideae</taxon>
        <taxon>Echinocereeae</taxon>
        <taxon>Carnegiea</taxon>
    </lineage>
</organism>
<dbReference type="InterPro" id="IPR001480">
    <property type="entry name" value="Bulb-type_lectin_dom"/>
</dbReference>
<dbReference type="Pfam" id="PF00954">
    <property type="entry name" value="S_locus_glycop"/>
    <property type="match status" value="1"/>
</dbReference>
<dbReference type="PROSITE" id="PS00108">
    <property type="entry name" value="PROTEIN_KINASE_ST"/>
    <property type="match status" value="1"/>
</dbReference>
<dbReference type="GO" id="GO:0048544">
    <property type="term" value="P:recognition of pollen"/>
    <property type="evidence" value="ECO:0007669"/>
    <property type="project" value="InterPro"/>
</dbReference>
<proteinExistence type="inferred from homology"/>
<dbReference type="InterPro" id="IPR000858">
    <property type="entry name" value="S_locus_glycoprot_dom"/>
</dbReference>
<dbReference type="FunFam" id="2.90.10.10:FF:000005">
    <property type="entry name" value="G-type lectin S-receptor-like serine/threonine-protein kinase"/>
    <property type="match status" value="1"/>
</dbReference>
<dbReference type="Pfam" id="PF01453">
    <property type="entry name" value="B_lectin"/>
    <property type="match status" value="1"/>
</dbReference>
<evidence type="ECO:0000256" key="5">
    <source>
        <dbReference type="ARBA" id="ARBA00022679"/>
    </source>
</evidence>
<dbReference type="GO" id="GO:0030246">
    <property type="term" value="F:carbohydrate binding"/>
    <property type="evidence" value="ECO:0007669"/>
    <property type="project" value="UniProtKB-KW"/>
</dbReference>
<name>A0A9Q1JP60_9CARY</name>
<evidence type="ECO:0000259" key="22">
    <source>
        <dbReference type="PROSITE" id="PS50927"/>
    </source>
</evidence>
<dbReference type="Proteomes" id="UP001153076">
    <property type="component" value="Unassembled WGS sequence"/>
</dbReference>
<evidence type="ECO:0000256" key="16">
    <source>
        <dbReference type="ARBA" id="ARBA00023180"/>
    </source>
</evidence>
<dbReference type="PANTHER" id="PTHR27002">
    <property type="entry name" value="RECEPTOR-LIKE SERINE/THREONINE-PROTEIN KINASE SD1-8"/>
    <property type="match status" value="1"/>
</dbReference>
<keyword evidence="5 19" id="KW-0808">Transferase</keyword>
<protein>
    <recommendedName>
        <fullName evidence="19">Receptor-like serine/threonine-protein kinase</fullName>
        <ecNumber evidence="19">2.7.11.1</ecNumber>
    </recommendedName>
</protein>
<sequence>MCILETSGKPSSEILSLIGINSLSTVASVLLFHFHMYIFLILIISLCSTVDSASVNNTGTQFLRDPDEITSSNNNFKLGFFSPPNSTNRYVGIWYNTGSDALDVVWVANRDNPLKDSSGVLTASEDGNLQVLDGQNKVLWSSNSTHLLAMTNSSVLQLLLLDTGNLVMSSDKGGGLIWMSFDHPTDSFLPDMSIGIYDDNNNRGHVLRSWKSPSDPSSGLFTIGMTPSRTLLEVFIWDEHGRPYWRSGPWNGNFFIGVPMTYNWGLINSFRVTNGSLIYSPETTGVVDHFVLTHDGILVQKVPDKNTHQSEITWSSLESECDVYGKCGPFGKCNPQDSPICSCLEGFEPRNNKEWSNGNWTSGCVRRIHLQCGNADGFLRLQNVKVPDYAEPSSSLDGCMTWNRTLIDIQQFNTTALDLFVRLANSEPAGDHQTLDLLFLTEVCHCFCFHNFLRLLVNYNFLPQSAKNWSFKSSKDWSRIDRAGKQRRKTIVAVAVITGTIAFVIVGFFLWRWTNPLCEICFCQIKKNVVIIGKGTKGKDMLMHSIMSDFNVSDVQFKDLPLFKLEKLAIATNNFHMSNKLGQGGFGPVFKGKLEDGREIAVKRLSSASGQGLQEFMNEVLLISKLQHRNLVRLLGCCVEDEEKMLVYEYMPNKGLDALLFDPLHGELLPWRKRFDIIEGICRGLLYLHRDSRLRIIHRDLKASNILLDEDLNPKISDFGMAKIYGGKDELGNTSRIVGTYGYICPEYAMEGRCSEKSDVYSFGVLLLEIISGRRNNSFKANDESLSLLAYVWKLWNEDDILALIDPIIGDACHQKEISKCIQIGLLCVQEFPEDRPTISAVISMLESEISYLPRPTQPGFTLRRNCIPHQATSKDVPNCSVYNITVSSLSGR</sequence>
<evidence type="ECO:0000256" key="6">
    <source>
        <dbReference type="ARBA" id="ARBA00022692"/>
    </source>
</evidence>
<dbReference type="PANTHER" id="PTHR27002:SF1082">
    <property type="entry name" value="OS06G0693000 PROTEIN"/>
    <property type="match status" value="1"/>
</dbReference>
<dbReference type="PROSITE" id="PS50927">
    <property type="entry name" value="BULB_LECTIN"/>
    <property type="match status" value="1"/>
</dbReference>
<keyword evidence="15" id="KW-0675">Receptor</keyword>
<feature type="domain" description="Protein kinase" evidence="21">
    <location>
        <begin position="575"/>
        <end position="853"/>
    </location>
</feature>
<evidence type="ECO:0000256" key="17">
    <source>
        <dbReference type="ARBA" id="ARBA00047899"/>
    </source>
</evidence>
<dbReference type="SUPFAM" id="SSF56112">
    <property type="entry name" value="Protein kinase-like (PK-like)"/>
    <property type="match status" value="1"/>
</dbReference>
<evidence type="ECO:0000256" key="2">
    <source>
        <dbReference type="ARBA" id="ARBA00022475"/>
    </source>
</evidence>
<evidence type="ECO:0000259" key="21">
    <source>
        <dbReference type="PROSITE" id="PS50011"/>
    </source>
</evidence>
<dbReference type="Pfam" id="PF07714">
    <property type="entry name" value="PK_Tyr_Ser-Thr"/>
    <property type="match status" value="1"/>
</dbReference>
<keyword evidence="14" id="KW-1015">Disulfide bond</keyword>
<evidence type="ECO:0000256" key="19">
    <source>
        <dbReference type="PIRNR" id="PIRNR000641"/>
    </source>
</evidence>
<keyword evidence="13 20" id="KW-0472">Membrane</keyword>
<evidence type="ECO:0000256" key="1">
    <source>
        <dbReference type="ARBA" id="ARBA00004251"/>
    </source>
</evidence>
<evidence type="ECO:0000256" key="11">
    <source>
        <dbReference type="ARBA" id="ARBA00022840"/>
    </source>
</evidence>
<comment type="caution">
    <text evidence="23">The sequence shown here is derived from an EMBL/GenBank/DDBJ whole genome shotgun (WGS) entry which is preliminary data.</text>
</comment>
<evidence type="ECO:0000256" key="15">
    <source>
        <dbReference type="ARBA" id="ARBA00023170"/>
    </source>
</evidence>
<keyword evidence="6 20" id="KW-0812">Transmembrane</keyword>
<keyword evidence="9 19" id="KW-0547">Nucleotide-binding</keyword>
<feature type="transmembrane region" description="Helical" evidence="20">
    <location>
        <begin position="14"/>
        <end position="44"/>
    </location>
</feature>
<dbReference type="SMART" id="SM00108">
    <property type="entry name" value="B_lectin"/>
    <property type="match status" value="1"/>
</dbReference>
<reference evidence="23" key="1">
    <citation type="submission" date="2022-04" db="EMBL/GenBank/DDBJ databases">
        <title>Carnegiea gigantea Genome sequencing and assembly v2.</title>
        <authorList>
            <person name="Copetti D."/>
            <person name="Sanderson M.J."/>
            <person name="Burquez A."/>
            <person name="Wojciechowski M.F."/>
        </authorList>
    </citation>
    <scope>NUCLEOTIDE SEQUENCE</scope>
    <source>
        <strain evidence="23">SGP5-SGP5p</strain>
        <tissue evidence="23">Aerial part</tissue>
    </source>
</reference>
<dbReference type="InterPro" id="IPR008271">
    <property type="entry name" value="Ser/Thr_kinase_AS"/>
</dbReference>
<dbReference type="EC" id="2.7.11.1" evidence="19"/>
<dbReference type="EMBL" id="JAKOGI010001080">
    <property type="protein sequence ID" value="KAJ8427880.1"/>
    <property type="molecule type" value="Genomic_DNA"/>
</dbReference>
<feature type="domain" description="Bulb-type lectin" evidence="22">
    <location>
        <begin position="54"/>
        <end position="181"/>
    </location>
</feature>
<dbReference type="GO" id="GO:0005886">
    <property type="term" value="C:plasma membrane"/>
    <property type="evidence" value="ECO:0007669"/>
    <property type="project" value="UniProtKB-SubCell"/>
</dbReference>
<dbReference type="Gene3D" id="1.10.510.10">
    <property type="entry name" value="Transferase(Phosphotransferase) domain 1"/>
    <property type="match status" value="1"/>
</dbReference>
<keyword evidence="24" id="KW-1185">Reference proteome</keyword>
<comment type="catalytic activity">
    <reaction evidence="17 19">
        <text>L-threonyl-[protein] + ATP = O-phospho-L-threonyl-[protein] + ADP + H(+)</text>
        <dbReference type="Rhea" id="RHEA:46608"/>
        <dbReference type="Rhea" id="RHEA-COMP:11060"/>
        <dbReference type="Rhea" id="RHEA-COMP:11605"/>
        <dbReference type="ChEBI" id="CHEBI:15378"/>
        <dbReference type="ChEBI" id="CHEBI:30013"/>
        <dbReference type="ChEBI" id="CHEBI:30616"/>
        <dbReference type="ChEBI" id="CHEBI:61977"/>
        <dbReference type="ChEBI" id="CHEBI:456216"/>
        <dbReference type="EC" id="2.7.11.1"/>
    </reaction>
</comment>
<evidence type="ECO:0000256" key="4">
    <source>
        <dbReference type="ARBA" id="ARBA00022536"/>
    </source>
</evidence>
<evidence type="ECO:0000313" key="23">
    <source>
        <dbReference type="EMBL" id="KAJ8427880.1"/>
    </source>
</evidence>
<dbReference type="InterPro" id="IPR024171">
    <property type="entry name" value="SRK-like_kinase"/>
</dbReference>
<dbReference type="CDD" id="cd14066">
    <property type="entry name" value="STKc_IRAK"/>
    <property type="match status" value="1"/>
</dbReference>
<dbReference type="OrthoDB" id="1934880at2759"/>
<evidence type="ECO:0000256" key="10">
    <source>
        <dbReference type="ARBA" id="ARBA00022777"/>
    </source>
</evidence>
<keyword evidence="4" id="KW-0245">EGF-like domain</keyword>
<keyword evidence="10 19" id="KW-0418">Kinase</keyword>
<dbReference type="FunFam" id="1.10.510.10:FF:000060">
    <property type="entry name" value="G-type lectin S-receptor-like serine/threonine-protein kinase"/>
    <property type="match status" value="1"/>
</dbReference>